<dbReference type="FunCoup" id="A0A168KZH8">
    <property type="interactions" value="13"/>
</dbReference>
<dbReference type="Proteomes" id="UP000078561">
    <property type="component" value="Unassembled WGS sequence"/>
</dbReference>
<organism evidence="5">
    <name type="scientific">Absidia glauca</name>
    <name type="common">Pin mould</name>
    <dbReference type="NCBI Taxonomy" id="4829"/>
    <lineage>
        <taxon>Eukaryota</taxon>
        <taxon>Fungi</taxon>
        <taxon>Fungi incertae sedis</taxon>
        <taxon>Mucoromycota</taxon>
        <taxon>Mucoromycotina</taxon>
        <taxon>Mucoromycetes</taxon>
        <taxon>Mucorales</taxon>
        <taxon>Cunninghamellaceae</taxon>
        <taxon>Absidia</taxon>
    </lineage>
</organism>
<proteinExistence type="inferred from homology"/>
<dbReference type="OrthoDB" id="1872155at2759"/>
<keyword evidence="4" id="KW-0234">DNA repair</keyword>
<protein>
    <recommendedName>
        <fullName evidence="7">Centromere protein S</fullName>
    </recommendedName>
</protein>
<dbReference type="GO" id="GO:0071821">
    <property type="term" value="C:FANCM-MHF complex"/>
    <property type="evidence" value="ECO:0007669"/>
    <property type="project" value="InterPro"/>
</dbReference>
<evidence type="ECO:0000256" key="3">
    <source>
        <dbReference type="ARBA" id="ARBA00023125"/>
    </source>
</evidence>
<evidence type="ECO:0008006" key="7">
    <source>
        <dbReference type="Google" id="ProtNLM"/>
    </source>
</evidence>
<dbReference type="EMBL" id="LT550481">
    <property type="protein sequence ID" value="SAL95749.1"/>
    <property type="molecule type" value="Genomic_DNA"/>
</dbReference>
<dbReference type="InParanoid" id="A0A168KZH8"/>
<comment type="similarity">
    <text evidence="1">Belongs to the TAF9 family. CENP-S/MHF1 subfamily.</text>
</comment>
<dbReference type="GO" id="GO:0000712">
    <property type="term" value="P:resolution of meiotic recombination intermediates"/>
    <property type="evidence" value="ECO:0007669"/>
    <property type="project" value="TreeGrafter"/>
</dbReference>
<evidence type="ECO:0000313" key="6">
    <source>
        <dbReference type="Proteomes" id="UP000078561"/>
    </source>
</evidence>
<dbReference type="GO" id="GO:0003682">
    <property type="term" value="F:chromatin binding"/>
    <property type="evidence" value="ECO:0007669"/>
    <property type="project" value="TreeGrafter"/>
</dbReference>
<keyword evidence="2" id="KW-0227">DNA damage</keyword>
<sequence length="104" mass="11784">MSDKNALYMEVHSVVSEIAKTEGKELGKQIGPAFIDSLTDLVFKQMESFGLDVEAFSSHGRRAVINMDDVMLCARRNDHLHTMLSGMRDDLADKKTLDRHFKNQ</sequence>
<dbReference type="InterPro" id="IPR009072">
    <property type="entry name" value="Histone-fold"/>
</dbReference>
<dbReference type="PANTHER" id="PTHR22980">
    <property type="entry name" value="CORTISTATIN"/>
    <property type="match status" value="1"/>
</dbReference>
<keyword evidence="3" id="KW-0238">DNA-binding</keyword>
<dbReference type="GO" id="GO:0006281">
    <property type="term" value="P:DNA repair"/>
    <property type="evidence" value="ECO:0007669"/>
    <property type="project" value="UniProtKB-KW"/>
</dbReference>
<gene>
    <name evidence="5" type="primary">ABSGL_01090.1 scaffold 1223</name>
</gene>
<dbReference type="SUPFAM" id="SSF47113">
    <property type="entry name" value="Histone-fold"/>
    <property type="match status" value="1"/>
</dbReference>
<dbReference type="GO" id="GO:0031297">
    <property type="term" value="P:replication fork processing"/>
    <property type="evidence" value="ECO:0007669"/>
    <property type="project" value="TreeGrafter"/>
</dbReference>
<name>A0A168KZH8_ABSGL</name>
<evidence type="ECO:0000256" key="4">
    <source>
        <dbReference type="ARBA" id="ARBA00023204"/>
    </source>
</evidence>
<dbReference type="GO" id="GO:0003677">
    <property type="term" value="F:DNA binding"/>
    <property type="evidence" value="ECO:0007669"/>
    <property type="project" value="UniProtKB-KW"/>
</dbReference>
<evidence type="ECO:0000256" key="1">
    <source>
        <dbReference type="ARBA" id="ARBA00006612"/>
    </source>
</evidence>
<evidence type="ECO:0000256" key="2">
    <source>
        <dbReference type="ARBA" id="ARBA00022763"/>
    </source>
</evidence>
<keyword evidence="6" id="KW-1185">Reference proteome</keyword>
<dbReference type="PANTHER" id="PTHR22980:SF0">
    <property type="entry name" value="CENTROMERE PROTEIN S"/>
    <property type="match status" value="1"/>
</dbReference>
<dbReference type="GO" id="GO:0046982">
    <property type="term" value="F:protein heterodimerization activity"/>
    <property type="evidence" value="ECO:0007669"/>
    <property type="project" value="InterPro"/>
</dbReference>
<dbReference type="InterPro" id="IPR029003">
    <property type="entry name" value="CENP-S/Mhf1"/>
</dbReference>
<dbReference type="STRING" id="4829.A0A168KZH8"/>
<reference evidence="5" key="1">
    <citation type="submission" date="2016-04" db="EMBL/GenBank/DDBJ databases">
        <authorList>
            <person name="Evans L.H."/>
            <person name="Alamgir A."/>
            <person name="Owens N."/>
            <person name="Weber N.D."/>
            <person name="Virtaneva K."/>
            <person name="Barbian K."/>
            <person name="Babar A."/>
            <person name="Rosenke K."/>
        </authorList>
    </citation>
    <scope>NUCLEOTIDE SEQUENCE [LARGE SCALE GENOMIC DNA]</scope>
    <source>
        <strain evidence="5">CBS 101.48</strain>
    </source>
</reference>
<dbReference type="CDD" id="cd22919">
    <property type="entry name" value="HFD_CENP-S"/>
    <property type="match status" value="1"/>
</dbReference>
<evidence type="ECO:0000313" key="5">
    <source>
        <dbReference type="EMBL" id="SAL95749.1"/>
    </source>
</evidence>
<dbReference type="Pfam" id="PF15630">
    <property type="entry name" value="CENP-S"/>
    <property type="match status" value="1"/>
</dbReference>
<accession>A0A168KZH8</accession>
<dbReference type="Gene3D" id="1.10.20.10">
    <property type="entry name" value="Histone, subunit A"/>
    <property type="match status" value="1"/>
</dbReference>
<dbReference type="AlphaFoldDB" id="A0A168KZH8"/>